<keyword evidence="2" id="KW-0732">Signal</keyword>
<dbReference type="RefSeq" id="WP_135084924.1">
    <property type="nucleotide sequence ID" value="NZ_SPDV01000009.1"/>
</dbReference>
<sequence>MIRLRPTIALPLACVACAPTPQLAIAPNILSQEWQQAPPPLAGEAADSWEDFASPELATLVAQARDRNVDIAIARARIVQARGELRLARAAALPMLSASAAGLTGERSGGGTAGPLNDILSVGPEISWEADLFGGAAAGRKAARARLAAAVFDRDAIALLVEAEVARAFFDHAALGDRIALVDRSLDNARELERIILVRVREGAATQVDAGRQSVEVRRIEAQRSELVEARRHTANALAALTGEEAPRFAAPRAALGDLVLPSFAPGQPSDLLLRRPDVRAAEARIAAAEGNVSQARAAFLPRLTLSGSSMIEAAAGPVQLVTTLGANLLAPIFDGGRNKGRLLVAEGAQHEAVETYRGTLLTALRDAEDALAASEEAERRRQLLAATLEEARRTASLARRQFVEGAADLQTVLDAERSLLDVEQEHALAVRDRLAAIVTLVTAMGGWPV</sequence>
<dbReference type="InterPro" id="IPR003423">
    <property type="entry name" value="OMP_efflux"/>
</dbReference>
<accession>A0A4Y8ZXC4</accession>
<dbReference type="OrthoDB" id="9783100at2"/>
<evidence type="ECO:0000256" key="2">
    <source>
        <dbReference type="RuleBase" id="RU362097"/>
    </source>
</evidence>
<evidence type="ECO:0000256" key="1">
    <source>
        <dbReference type="ARBA" id="ARBA00007613"/>
    </source>
</evidence>
<dbReference type="EMBL" id="SPDV01000009">
    <property type="protein sequence ID" value="TFI59166.1"/>
    <property type="molecule type" value="Genomic_DNA"/>
</dbReference>
<dbReference type="SUPFAM" id="SSF56954">
    <property type="entry name" value="Outer membrane efflux proteins (OEP)"/>
    <property type="match status" value="1"/>
</dbReference>
<dbReference type="PANTHER" id="PTHR30203">
    <property type="entry name" value="OUTER MEMBRANE CATION EFFLUX PROTEIN"/>
    <property type="match status" value="1"/>
</dbReference>
<proteinExistence type="inferred from homology"/>
<keyword evidence="2" id="KW-0472">Membrane</keyword>
<dbReference type="Pfam" id="PF02321">
    <property type="entry name" value="OEP"/>
    <property type="match status" value="2"/>
</dbReference>
<organism evidence="3 4">
    <name type="scientific">Sphingomonas parva</name>
    <dbReference type="NCBI Taxonomy" id="2555898"/>
    <lineage>
        <taxon>Bacteria</taxon>
        <taxon>Pseudomonadati</taxon>
        <taxon>Pseudomonadota</taxon>
        <taxon>Alphaproteobacteria</taxon>
        <taxon>Sphingomonadales</taxon>
        <taxon>Sphingomonadaceae</taxon>
        <taxon>Sphingomonas</taxon>
    </lineage>
</organism>
<comment type="subcellular location">
    <subcellularLocation>
        <location evidence="2">Cell membrane</location>
        <topology evidence="2">Lipid-anchor</topology>
    </subcellularLocation>
</comment>
<name>A0A4Y8ZXC4_9SPHN</name>
<dbReference type="NCBIfam" id="TIGR01845">
    <property type="entry name" value="outer_NodT"/>
    <property type="match status" value="1"/>
</dbReference>
<dbReference type="PANTHER" id="PTHR30203:SF33">
    <property type="entry name" value="BLR4455 PROTEIN"/>
    <property type="match status" value="1"/>
</dbReference>
<reference evidence="3 4" key="1">
    <citation type="submission" date="2019-03" db="EMBL/GenBank/DDBJ databases">
        <title>Genome sequence of Sphingomonas sp. 17J27-24.</title>
        <authorList>
            <person name="Kim M."/>
            <person name="Maeng S."/>
            <person name="Sathiyaraj S."/>
        </authorList>
    </citation>
    <scope>NUCLEOTIDE SEQUENCE [LARGE SCALE GENOMIC DNA]</scope>
    <source>
        <strain evidence="3 4">17J27-24</strain>
    </source>
</reference>
<keyword evidence="4" id="KW-1185">Reference proteome</keyword>
<gene>
    <name evidence="3" type="ORF">E2493_06485</name>
</gene>
<evidence type="ECO:0000313" key="4">
    <source>
        <dbReference type="Proteomes" id="UP000298213"/>
    </source>
</evidence>
<dbReference type="Proteomes" id="UP000298213">
    <property type="component" value="Unassembled WGS sequence"/>
</dbReference>
<dbReference type="GO" id="GO:0005886">
    <property type="term" value="C:plasma membrane"/>
    <property type="evidence" value="ECO:0007669"/>
    <property type="project" value="UniProtKB-SubCell"/>
</dbReference>
<keyword evidence="2" id="KW-0812">Transmembrane</keyword>
<dbReference type="Gene3D" id="1.20.1600.10">
    <property type="entry name" value="Outer membrane efflux proteins (OEP)"/>
    <property type="match status" value="1"/>
</dbReference>
<protein>
    <submittedName>
        <fullName evidence="3">Efflux transporter outer membrane subunit</fullName>
    </submittedName>
</protein>
<comment type="similarity">
    <text evidence="1 2">Belongs to the outer membrane factor (OMF) (TC 1.B.17) family.</text>
</comment>
<dbReference type="GO" id="GO:0015562">
    <property type="term" value="F:efflux transmembrane transporter activity"/>
    <property type="evidence" value="ECO:0007669"/>
    <property type="project" value="InterPro"/>
</dbReference>
<keyword evidence="2" id="KW-1134">Transmembrane beta strand</keyword>
<feature type="signal peptide" evidence="2">
    <location>
        <begin position="1"/>
        <end position="24"/>
    </location>
</feature>
<dbReference type="Gene3D" id="2.20.200.10">
    <property type="entry name" value="Outer membrane efflux proteins (OEP)"/>
    <property type="match status" value="1"/>
</dbReference>
<feature type="chain" id="PRO_5021512791" evidence="2">
    <location>
        <begin position="25"/>
        <end position="450"/>
    </location>
</feature>
<keyword evidence="2" id="KW-0564">Palmitate</keyword>
<evidence type="ECO:0000313" key="3">
    <source>
        <dbReference type="EMBL" id="TFI59166.1"/>
    </source>
</evidence>
<keyword evidence="2" id="KW-0449">Lipoprotein</keyword>
<comment type="caution">
    <text evidence="3">The sequence shown here is derived from an EMBL/GenBank/DDBJ whole genome shotgun (WGS) entry which is preliminary data.</text>
</comment>
<dbReference type="InterPro" id="IPR010131">
    <property type="entry name" value="MdtP/NodT-like"/>
</dbReference>
<dbReference type="AlphaFoldDB" id="A0A4Y8ZXC4"/>